<evidence type="ECO:0000313" key="1">
    <source>
        <dbReference type="EMBL" id="TGY91856.1"/>
    </source>
</evidence>
<organism evidence="1 2">
    <name type="scientific">Marinicauda pacifica</name>
    <dbReference type="NCBI Taxonomy" id="1133559"/>
    <lineage>
        <taxon>Bacteria</taxon>
        <taxon>Pseudomonadati</taxon>
        <taxon>Pseudomonadota</taxon>
        <taxon>Alphaproteobacteria</taxon>
        <taxon>Maricaulales</taxon>
        <taxon>Maricaulaceae</taxon>
        <taxon>Marinicauda</taxon>
    </lineage>
</organism>
<dbReference type="OrthoDB" id="7628329at2"/>
<proteinExistence type="predicted"/>
<dbReference type="Proteomes" id="UP000305451">
    <property type="component" value="Unassembled WGS sequence"/>
</dbReference>
<evidence type="ECO:0000313" key="2">
    <source>
        <dbReference type="Proteomes" id="UP000305451"/>
    </source>
</evidence>
<keyword evidence="2" id="KW-1185">Reference proteome</keyword>
<comment type="caution">
    <text evidence="1">The sequence shown here is derived from an EMBL/GenBank/DDBJ whole genome shotgun (WGS) entry which is preliminary data.</text>
</comment>
<dbReference type="RefSeq" id="WP_135945778.1">
    <property type="nucleotide sequence ID" value="NZ_BMEI01000004.1"/>
</dbReference>
<name>A0A4S2H7X8_9PROT</name>
<sequence>MSALIVGDPHSRKLALGRIGDRLMLPMVPLEAADGRQADSPRISRKRLGAAELRAGAFMDAALRSGFECLGMLIARPVLHPVGPRTRSGLWSRLARHRLEPDRSALTYLGRMISPTDAQSRQHVRVFAAPVARVTNSLKIRGSCDRTIWMTPEAADRALNGTGLEAFASMSLSAMGGRPRPLLVSWREGRQRQSRL</sequence>
<gene>
    <name evidence="1" type="ORF">E5162_13360</name>
</gene>
<accession>A0A4S2H7X8</accession>
<dbReference type="AlphaFoldDB" id="A0A4S2H7X8"/>
<protein>
    <submittedName>
        <fullName evidence="1">Uncharacterized protein</fullName>
    </submittedName>
</protein>
<dbReference type="Gene3D" id="3.90.79.10">
    <property type="entry name" value="Nucleoside Triphosphate Pyrophosphohydrolase"/>
    <property type="match status" value="1"/>
</dbReference>
<reference evidence="1 2" key="1">
    <citation type="journal article" date="2013" name="Int. J. Syst. Evol. Microbiol.">
        <title>Marinicauda pacifica gen. nov., sp. nov., a prosthecate alphaproteobacterium of the family Hyphomonadaceae isolated from deep seawater.</title>
        <authorList>
            <person name="Zhang X.Y."/>
            <person name="Li G.W."/>
            <person name="Wang C.S."/>
            <person name="Zhang Y.J."/>
            <person name="Xu X.W."/>
            <person name="Li H."/>
            <person name="Liu A."/>
            <person name="Liu C."/>
            <person name="Xie B.B."/>
            <person name="Qin Q.L."/>
            <person name="Xu Z."/>
            <person name="Chen X.L."/>
            <person name="Zhou B.C."/>
            <person name="Zhang Y.Z."/>
        </authorList>
    </citation>
    <scope>NUCLEOTIDE SEQUENCE [LARGE SCALE GENOMIC DNA]</scope>
    <source>
        <strain evidence="1 2">P-1 km-3</strain>
    </source>
</reference>
<dbReference type="EMBL" id="SRXV01000004">
    <property type="protein sequence ID" value="TGY91856.1"/>
    <property type="molecule type" value="Genomic_DNA"/>
</dbReference>